<feature type="coiled-coil region" evidence="1">
    <location>
        <begin position="173"/>
        <end position="201"/>
    </location>
</feature>
<feature type="coiled-coil region" evidence="1">
    <location>
        <begin position="16"/>
        <end position="81"/>
    </location>
</feature>
<proteinExistence type="predicted"/>
<keyword evidence="1" id="KW-0175">Coiled coil</keyword>
<accession>A0A481YZB0</accession>
<sequence>MPKSTQKIIEGIYAGLTNSKNDIQSLTRTINSLKNELASCKTNAAMSSQNEVVVSNLKSQIQTITKLLDDNRKELDEYKKEVDQCGMYKTNITKLLDSPNMSLGMANAYRGLNIDSKILLPVKGSDLEEDLMDMLNLILIQNVDENTDRLPIVGSYKWRIHKYPGDIDLMEIYEISANNKKEAQEKIAKELQKIAVEMSNNSNVRLGDFKSGYDTRFDGLIHNMGTLRTEYANEEMIAYFEETIPNYNKEKCQEEINKLYNVGAINEQEKSELLNLLPLNMTGPSYSNMVKKGSILRKRRLLRWTLSEMIQGIKIVPSMKGENYTIGLSETVAHFAITKIDIWVRVKDRWIEMTNLFVFKFKNTSTGQLEPIGFTFVMGLDEAIALDLAFYSSPKHEKPVKLAKRIWNRAVLHCYRAVKNGQIMWNEIDPTQWHILKKIYPLFAADIFRIAQINSDLELFVAALNKRVEKNIGYEFMFKYLLQQVDIIPGDLFRMATLGIDDKEMTTILRDVKNNVHNILSYIQNIVGVSDYRDISNNQWNTKMDDDNINKLTTMLEHLMHTLKEKHNEYAKSFLILNKLHPRYEGSIVQYKYTKNYLNLPPVVQKVRTKTNIPAPAKQMGGARQAYYRKKYLKYKKKYINLKRYA</sequence>
<reference evidence="2" key="1">
    <citation type="journal article" date="2019" name="MBio">
        <title>Virus Genomes from Deep Sea Sediments Expand the Ocean Megavirome and Support Independent Origins of Viral Gigantism.</title>
        <authorList>
            <person name="Backstrom D."/>
            <person name="Yutin N."/>
            <person name="Jorgensen S.L."/>
            <person name="Dharamshi J."/>
            <person name="Homa F."/>
            <person name="Zaremba-Niedwiedzka K."/>
            <person name="Spang A."/>
            <person name="Wolf Y.I."/>
            <person name="Koonin E.V."/>
            <person name="Ettema T.J."/>
        </authorList>
    </citation>
    <scope>NUCLEOTIDE SEQUENCE</scope>
</reference>
<gene>
    <name evidence="2" type="ORF">LCMiAC01_02700</name>
</gene>
<organism evidence="2">
    <name type="scientific">Mimivirus LCMiAC01</name>
    <dbReference type="NCBI Taxonomy" id="2506608"/>
    <lineage>
        <taxon>Viruses</taxon>
        <taxon>Varidnaviria</taxon>
        <taxon>Bamfordvirae</taxon>
        <taxon>Nucleocytoviricota</taxon>
        <taxon>Megaviricetes</taxon>
        <taxon>Imitervirales</taxon>
        <taxon>Mimiviridae</taxon>
        <taxon>Klosneuvirinae</taxon>
    </lineage>
</organism>
<dbReference type="Gene3D" id="1.20.5.1700">
    <property type="match status" value="1"/>
</dbReference>
<evidence type="ECO:0000256" key="1">
    <source>
        <dbReference type="SAM" id="Coils"/>
    </source>
</evidence>
<dbReference type="EMBL" id="MK500392">
    <property type="protein sequence ID" value="QBK88593.1"/>
    <property type="molecule type" value="Genomic_DNA"/>
</dbReference>
<protein>
    <submittedName>
        <fullName evidence="2">Uncharacterized protein</fullName>
    </submittedName>
</protein>
<name>A0A481YZB0_9VIRU</name>
<evidence type="ECO:0000313" key="2">
    <source>
        <dbReference type="EMBL" id="QBK88593.1"/>
    </source>
</evidence>